<feature type="region of interest" description="Disordered" evidence="1">
    <location>
        <begin position="258"/>
        <end position="302"/>
    </location>
</feature>
<evidence type="ECO:0000256" key="1">
    <source>
        <dbReference type="SAM" id="MobiDB-lite"/>
    </source>
</evidence>
<evidence type="ECO:0000313" key="2">
    <source>
        <dbReference type="EMBL" id="CAD8682460.1"/>
    </source>
</evidence>
<protein>
    <submittedName>
        <fullName evidence="2">Uncharacterized protein</fullName>
    </submittedName>
</protein>
<organism evidence="2">
    <name type="scientific">Chlamydomonas leiostraca</name>
    <dbReference type="NCBI Taxonomy" id="1034604"/>
    <lineage>
        <taxon>Eukaryota</taxon>
        <taxon>Viridiplantae</taxon>
        <taxon>Chlorophyta</taxon>
        <taxon>core chlorophytes</taxon>
        <taxon>Chlorophyceae</taxon>
        <taxon>CS clade</taxon>
        <taxon>Chlamydomonadales</taxon>
        <taxon>Chlamydomonadaceae</taxon>
        <taxon>Chlamydomonas</taxon>
    </lineage>
</organism>
<sequence length="302" mass="31732">MQIQLSSRGLVRSLQEALQQAEDGLVEIDMDELDIGPAQATAFKHLRSLFKCERVVLRNGTLVIEPAAPLVVGGHIKLQDVEVKNVEYSVAVPPACMFVVEGDAKLELVDVTLHPGAERKKVYPIMVEDGGKLVTAGGTEWKGTGPIAEDEEVRAEQAKAKKQQEAAAAAAAVVAGAKPAAPAAPSAGGAAQLAAVMRNLQQPKPQTPAAPSANAQTLPQLQVLLALLQAQNNPAQLPLILQLQAAIKVLQAQQAASQSAAQGRAGQSAAAGNGTSGKREKNKEPIDDDPDFVPGKRMRQER</sequence>
<proteinExistence type="predicted"/>
<accession>A0A7S0RMW2</accession>
<reference evidence="2" key="1">
    <citation type="submission" date="2021-01" db="EMBL/GenBank/DDBJ databases">
        <authorList>
            <person name="Corre E."/>
            <person name="Pelletier E."/>
            <person name="Niang G."/>
            <person name="Scheremetjew M."/>
            <person name="Finn R."/>
            <person name="Kale V."/>
            <person name="Holt S."/>
            <person name="Cochrane G."/>
            <person name="Meng A."/>
            <person name="Brown T."/>
            <person name="Cohen L."/>
        </authorList>
    </citation>
    <scope>NUCLEOTIDE SEQUENCE</scope>
    <source>
        <strain evidence="2">SAG 11-49</strain>
    </source>
</reference>
<dbReference type="EMBL" id="HBFB01019057">
    <property type="protein sequence ID" value="CAD8682460.1"/>
    <property type="molecule type" value="Transcribed_RNA"/>
</dbReference>
<gene>
    <name evidence="2" type="ORF">CLEI1391_LOCUS10694</name>
</gene>
<name>A0A7S0RMW2_9CHLO</name>
<dbReference type="AlphaFoldDB" id="A0A7S0RMW2"/>
<feature type="compositionally biased region" description="Low complexity" evidence="1">
    <location>
        <begin position="258"/>
        <end position="272"/>
    </location>
</feature>